<gene>
    <name evidence="2" type="ORF">JCM14722_05280</name>
</gene>
<feature type="domain" description="Cupin fold metalloprotein WbuC cupin" evidence="1">
    <location>
        <begin position="22"/>
        <end position="101"/>
    </location>
</feature>
<evidence type="ECO:0000313" key="2">
    <source>
        <dbReference type="EMBL" id="BDQ32986.1"/>
    </source>
</evidence>
<dbReference type="InterPro" id="IPR014710">
    <property type="entry name" value="RmlC-like_jellyroll"/>
</dbReference>
<dbReference type="SUPFAM" id="SSF51182">
    <property type="entry name" value="RmlC-like cupins"/>
    <property type="match status" value="1"/>
</dbReference>
<name>A0ABM8ANM3_9BACT</name>
<dbReference type="InterPro" id="IPR046058">
    <property type="entry name" value="WbuC_cupin"/>
</dbReference>
<evidence type="ECO:0000313" key="3">
    <source>
        <dbReference type="Proteomes" id="UP001061361"/>
    </source>
</evidence>
<reference evidence="2" key="1">
    <citation type="submission" date="2022-08" db="EMBL/GenBank/DDBJ databases">
        <title>Genome Sequence of the sulphate-reducing bacterium, Pseudodesulfovibrio portus JCM14722.</title>
        <authorList>
            <person name="Kondo R."/>
            <person name="Kataoka T."/>
        </authorList>
    </citation>
    <scope>NUCLEOTIDE SEQUENCE</scope>
    <source>
        <strain evidence="2">JCM 14722</strain>
    </source>
</reference>
<proteinExistence type="predicted"/>
<dbReference type="Proteomes" id="UP001061361">
    <property type="component" value="Chromosome"/>
</dbReference>
<dbReference type="InterPro" id="IPR027565">
    <property type="entry name" value="Cupin_WbuC"/>
</dbReference>
<accession>A0ABM8ANM3</accession>
<evidence type="ECO:0000259" key="1">
    <source>
        <dbReference type="Pfam" id="PF19480"/>
    </source>
</evidence>
<organism evidence="2 3">
    <name type="scientific">Pseudodesulfovibrio portus</name>
    <dbReference type="NCBI Taxonomy" id="231439"/>
    <lineage>
        <taxon>Bacteria</taxon>
        <taxon>Pseudomonadati</taxon>
        <taxon>Thermodesulfobacteriota</taxon>
        <taxon>Desulfovibrionia</taxon>
        <taxon>Desulfovibrionales</taxon>
        <taxon>Desulfovibrionaceae</taxon>
    </lineage>
</organism>
<dbReference type="InterPro" id="IPR011051">
    <property type="entry name" value="RmlC_Cupin_sf"/>
</dbReference>
<dbReference type="NCBIfam" id="TIGR04366">
    <property type="entry name" value="cupin_WbuC"/>
    <property type="match status" value="1"/>
</dbReference>
<dbReference type="Pfam" id="PF19480">
    <property type="entry name" value="DUF6016"/>
    <property type="match status" value="1"/>
</dbReference>
<dbReference type="Gene3D" id="2.60.120.10">
    <property type="entry name" value="Jelly Rolls"/>
    <property type="match status" value="1"/>
</dbReference>
<dbReference type="RefSeq" id="WP_264983042.1">
    <property type="nucleotide sequence ID" value="NZ_AP026708.1"/>
</dbReference>
<dbReference type="EMBL" id="AP026708">
    <property type="protein sequence ID" value="BDQ32986.1"/>
    <property type="molecule type" value="Genomic_DNA"/>
</dbReference>
<keyword evidence="3" id="KW-1185">Reference proteome</keyword>
<protein>
    <recommendedName>
        <fullName evidence="1">Cupin fold metalloprotein WbuC cupin domain-containing protein</fullName>
    </recommendedName>
</protein>
<sequence>MNWRKVNDEVYYLDRPGVPVGEADLDELIRLAADNPRRRARLCTHEGPDSLLQEMFIVHGRSCYVRPHKHLDKEECVTILLGEVDIVLFDEDGIVTEVVRLGDRNSGRPFSCRMVMGVYHMFLIRSETLVFCEATTGPFDRDKMVFASWSPDEDGDVAGYESKVDAVIQGRVGK</sequence>